<dbReference type="PANTHER" id="PTHR43689">
    <property type="entry name" value="HYDROLASE"/>
    <property type="match status" value="1"/>
</dbReference>
<dbReference type="Pfam" id="PF00561">
    <property type="entry name" value="Abhydrolase_1"/>
    <property type="match status" value="1"/>
</dbReference>
<accession>A0ABU4HL39</accession>
<dbReference type="PRINTS" id="PR00111">
    <property type="entry name" value="ABHYDROLASE"/>
</dbReference>
<dbReference type="InterPro" id="IPR029058">
    <property type="entry name" value="AB_hydrolase_fold"/>
</dbReference>
<dbReference type="PANTHER" id="PTHR43689:SF8">
    <property type="entry name" value="ALPHA_BETA-HYDROLASES SUPERFAMILY PROTEIN"/>
    <property type="match status" value="1"/>
</dbReference>
<proteinExistence type="predicted"/>
<sequence>MSAQATVDVPTYPGFGPAQWIDVDGIRTWYADRGSGPTIVLVYGGNAGPPTSGGGVCAMVWSETFQRLSRFARVIVYDRPGNGYSSAPERDEDFTMAFNVAHLIGFLEALELEPVHLIGHSRGGFLTTRATLLRQDLVRSLTIVTSGTLGPGVPMNAVALSGNPHSPYGMEGMLWVHERYSYGTEHVTEEWMAPFVDHMADEPYRRMLERITRQRLLERFFRPGLAADKRETLRWLEEGRLQRPTQIVWGRTDRTVPVKLGFDLFDIVAGKGTPVTLSVVDKSGHFPYREHPQWFDDTVRDFVAEVEKDA</sequence>
<dbReference type="GO" id="GO:0016787">
    <property type="term" value="F:hydrolase activity"/>
    <property type="evidence" value="ECO:0007669"/>
    <property type="project" value="UniProtKB-KW"/>
</dbReference>
<protein>
    <submittedName>
        <fullName evidence="2">Alpha/beta hydrolase</fullName>
    </submittedName>
</protein>
<name>A0ABU4HL39_9ACTN</name>
<dbReference type="EMBL" id="JAWSTH010000005">
    <property type="protein sequence ID" value="MDW5593429.1"/>
    <property type="molecule type" value="Genomic_DNA"/>
</dbReference>
<keyword evidence="3" id="KW-1185">Reference proteome</keyword>
<reference evidence="3" key="1">
    <citation type="submission" date="2023-07" db="EMBL/GenBank/DDBJ databases">
        <title>Conexibacter stalactiti sp. nov., isolated from stalactites in a lava cave and emended description of the genus Conexibacter.</title>
        <authorList>
            <person name="Lee S.D."/>
        </authorList>
    </citation>
    <scope>NUCLEOTIDE SEQUENCE [LARGE SCALE GENOMIC DNA]</scope>
    <source>
        <strain evidence="3">KCTC 39840</strain>
    </source>
</reference>
<evidence type="ECO:0000313" key="3">
    <source>
        <dbReference type="Proteomes" id="UP001284601"/>
    </source>
</evidence>
<keyword evidence="2" id="KW-0378">Hydrolase</keyword>
<evidence type="ECO:0000259" key="1">
    <source>
        <dbReference type="Pfam" id="PF00561"/>
    </source>
</evidence>
<gene>
    <name evidence="2" type="ORF">R7226_03710</name>
</gene>
<dbReference type="InterPro" id="IPR000073">
    <property type="entry name" value="AB_hydrolase_1"/>
</dbReference>
<feature type="domain" description="AB hydrolase-1" evidence="1">
    <location>
        <begin position="37"/>
        <end position="292"/>
    </location>
</feature>
<dbReference type="RefSeq" id="WP_318595690.1">
    <property type="nucleotide sequence ID" value="NZ_JAWSTH010000005.1"/>
</dbReference>
<comment type="caution">
    <text evidence="2">The sequence shown here is derived from an EMBL/GenBank/DDBJ whole genome shotgun (WGS) entry which is preliminary data.</text>
</comment>
<dbReference type="Gene3D" id="3.40.50.1820">
    <property type="entry name" value="alpha/beta hydrolase"/>
    <property type="match status" value="1"/>
</dbReference>
<dbReference type="Proteomes" id="UP001284601">
    <property type="component" value="Unassembled WGS sequence"/>
</dbReference>
<organism evidence="2 3">
    <name type="scientific">Conexibacter stalactiti</name>
    <dbReference type="NCBI Taxonomy" id="1940611"/>
    <lineage>
        <taxon>Bacteria</taxon>
        <taxon>Bacillati</taxon>
        <taxon>Actinomycetota</taxon>
        <taxon>Thermoleophilia</taxon>
        <taxon>Solirubrobacterales</taxon>
        <taxon>Conexibacteraceae</taxon>
        <taxon>Conexibacter</taxon>
    </lineage>
</organism>
<evidence type="ECO:0000313" key="2">
    <source>
        <dbReference type="EMBL" id="MDW5593429.1"/>
    </source>
</evidence>
<dbReference type="SUPFAM" id="SSF53474">
    <property type="entry name" value="alpha/beta-Hydrolases"/>
    <property type="match status" value="1"/>
</dbReference>